<sequence>MARDDTGGCGGSRSGNIRPLKNSSSAAIMGRLPTANSKSWSDAVGLDGFGGFKVKSLEKDMRGLVGSSAPHKPWWSFNILKHFMNERSVSVCVCVKERERERAGDG</sequence>
<comment type="caution">
    <text evidence="2">The sequence shown here is derived from an EMBL/GenBank/DDBJ whole genome shotgun (WGS) entry which is preliminary data.</text>
</comment>
<evidence type="ECO:0000313" key="3">
    <source>
        <dbReference type="Proteomes" id="UP000639772"/>
    </source>
</evidence>
<gene>
    <name evidence="2" type="ORF">HPP92_010697</name>
</gene>
<dbReference type="Proteomes" id="UP000639772">
    <property type="component" value="Unassembled WGS sequence"/>
</dbReference>
<proteinExistence type="predicted"/>
<dbReference type="EMBL" id="JADCNM010000005">
    <property type="protein sequence ID" value="KAG0482613.1"/>
    <property type="molecule type" value="Genomic_DNA"/>
</dbReference>
<evidence type="ECO:0000256" key="1">
    <source>
        <dbReference type="SAM" id="MobiDB-lite"/>
    </source>
</evidence>
<accession>A0A835RA50</accession>
<organism evidence="2 3">
    <name type="scientific">Vanilla planifolia</name>
    <name type="common">Vanilla</name>
    <dbReference type="NCBI Taxonomy" id="51239"/>
    <lineage>
        <taxon>Eukaryota</taxon>
        <taxon>Viridiplantae</taxon>
        <taxon>Streptophyta</taxon>
        <taxon>Embryophyta</taxon>
        <taxon>Tracheophyta</taxon>
        <taxon>Spermatophyta</taxon>
        <taxon>Magnoliopsida</taxon>
        <taxon>Liliopsida</taxon>
        <taxon>Asparagales</taxon>
        <taxon>Orchidaceae</taxon>
        <taxon>Vanilloideae</taxon>
        <taxon>Vanilleae</taxon>
        <taxon>Vanilla</taxon>
    </lineage>
</organism>
<evidence type="ECO:0000313" key="2">
    <source>
        <dbReference type="EMBL" id="KAG0482613.1"/>
    </source>
</evidence>
<dbReference type="AlphaFoldDB" id="A0A835RA50"/>
<protein>
    <submittedName>
        <fullName evidence="2">Uncharacterized protein</fullName>
    </submittedName>
</protein>
<feature type="region of interest" description="Disordered" evidence="1">
    <location>
        <begin position="1"/>
        <end position="25"/>
    </location>
</feature>
<reference evidence="2 3" key="1">
    <citation type="journal article" date="2020" name="Nat. Food">
        <title>A phased Vanilla planifolia genome enables genetic improvement of flavour and production.</title>
        <authorList>
            <person name="Hasing T."/>
            <person name="Tang H."/>
            <person name="Brym M."/>
            <person name="Khazi F."/>
            <person name="Huang T."/>
            <person name="Chambers A.H."/>
        </authorList>
    </citation>
    <scope>NUCLEOTIDE SEQUENCE [LARGE SCALE GENOMIC DNA]</scope>
    <source>
        <tissue evidence="2">Leaf</tissue>
    </source>
</reference>
<name>A0A835RA50_VANPL</name>